<dbReference type="GO" id="GO:0000976">
    <property type="term" value="F:transcription cis-regulatory region binding"/>
    <property type="evidence" value="ECO:0007669"/>
    <property type="project" value="TreeGrafter"/>
</dbReference>
<dbReference type="Pfam" id="PF00072">
    <property type="entry name" value="Response_reg"/>
    <property type="match status" value="1"/>
</dbReference>
<evidence type="ECO:0000256" key="2">
    <source>
        <dbReference type="ARBA" id="ARBA00022553"/>
    </source>
</evidence>
<evidence type="ECO:0000256" key="7">
    <source>
        <dbReference type="ARBA" id="ARBA00024867"/>
    </source>
</evidence>
<evidence type="ECO:0000259" key="10">
    <source>
        <dbReference type="PROSITE" id="PS50110"/>
    </source>
</evidence>
<keyword evidence="3" id="KW-0902">Two-component regulatory system</keyword>
<dbReference type="PANTHER" id="PTHR48111">
    <property type="entry name" value="REGULATOR OF RPOS"/>
    <property type="match status" value="1"/>
</dbReference>
<keyword evidence="5 9" id="KW-0238">DNA-binding</keyword>
<evidence type="ECO:0000256" key="8">
    <source>
        <dbReference type="PROSITE-ProRule" id="PRU00169"/>
    </source>
</evidence>
<dbReference type="KEGG" id="ahb:bsdtb5_15120"/>
<protein>
    <recommendedName>
        <fullName evidence="1">Stage 0 sporulation protein A homolog</fullName>
    </recommendedName>
</protein>
<dbReference type="GO" id="GO:0005829">
    <property type="term" value="C:cytosol"/>
    <property type="evidence" value="ECO:0007669"/>
    <property type="project" value="TreeGrafter"/>
</dbReference>
<evidence type="ECO:0000256" key="4">
    <source>
        <dbReference type="ARBA" id="ARBA00023015"/>
    </source>
</evidence>
<keyword evidence="4" id="KW-0805">Transcription regulation</keyword>
<organism evidence="12 13">
    <name type="scientific">Anaeromicropila herbilytica</name>
    <dbReference type="NCBI Taxonomy" id="2785025"/>
    <lineage>
        <taxon>Bacteria</taxon>
        <taxon>Bacillati</taxon>
        <taxon>Bacillota</taxon>
        <taxon>Clostridia</taxon>
        <taxon>Lachnospirales</taxon>
        <taxon>Lachnospiraceae</taxon>
        <taxon>Anaeromicropila</taxon>
    </lineage>
</organism>
<evidence type="ECO:0000256" key="1">
    <source>
        <dbReference type="ARBA" id="ARBA00018672"/>
    </source>
</evidence>
<dbReference type="SMART" id="SM00448">
    <property type="entry name" value="REC"/>
    <property type="match status" value="1"/>
</dbReference>
<dbReference type="InterPro" id="IPR001867">
    <property type="entry name" value="OmpR/PhoB-type_DNA-bd"/>
</dbReference>
<dbReference type="Gene3D" id="1.10.10.10">
    <property type="entry name" value="Winged helix-like DNA-binding domain superfamily/Winged helix DNA-binding domain"/>
    <property type="match status" value="1"/>
</dbReference>
<dbReference type="InterPro" id="IPR039420">
    <property type="entry name" value="WalR-like"/>
</dbReference>
<dbReference type="GO" id="GO:0000156">
    <property type="term" value="F:phosphorelay response regulator activity"/>
    <property type="evidence" value="ECO:0007669"/>
    <property type="project" value="TreeGrafter"/>
</dbReference>
<evidence type="ECO:0000259" key="11">
    <source>
        <dbReference type="PROSITE" id="PS51755"/>
    </source>
</evidence>
<dbReference type="RefSeq" id="WP_271715453.1">
    <property type="nucleotide sequence ID" value="NZ_AP024169.1"/>
</dbReference>
<dbReference type="Gene3D" id="6.10.250.690">
    <property type="match status" value="1"/>
</dbReference>
<dbReference type="InterPro" id="IPR011006">
    <property type="entry name" value="CheY-like_superfamily"/>
</dbReference>
<keyword evidence="2 8" id="KW-0597">Phosphoprotein</keyword>
<dbReference type="InterPro" id="IPR036388">
    <property type="entry name" value="WH-like_DNA-bd_sf"/>
</dbReference>
<dbReference type="InterPro" id="IPR001789">
    <property type="entry name" value="Sig_transdc_resp-reg_receiver"/>
</dbReference>
<dbReference type="FunFam" id="1.10.10.10:FF:000018">
    <property type="entry name" value="DNA-binding response regulator ResD"/>
    <property type="match status" value="1"/>
</dbReference>
<dbReference type="EMBL" id="AP024169">
    <property type="protein sequence ID" value="BCN30217.1"/>
    <property type="molecule type" value="Genomic_DNA"/>
</dbReference>
<dbReference type="SUPFAM" id="SSF52172">
    <property type="entry name" value="CheY-like"/>
    <property type="match status" value="1"/>
</dbReference>
<dbReference type="Gene3D" id="3.40.50.2300">
    <property type="match status" value="1"/>
</dbReference>
<evidence type="ECO:0000256" key="3">
    <source>
        <dbReference type="ARBA" id="ARBA00023012"/>
    </source>
</evidence>
<dbReference type="GO" id="GO:0006355">
    <property type="term" value="P:regulation of DNA-templated transcription"/>
    <property type="evidence" value="ECO:0007669"/>
    <property type="project" value="InterPro"/>
</dbReference>
<dbReference type="Pfam" id="PF00486">
    <property type="entry name" value="Trans_reg_C"/>
    <property type="match status" value="1"/>
</dbReference>
<gene>
    <name evidence="12" type="ORF">bsdtb5_15120</name>
</gene>
<accession>A0A7R7IC45</accession>
<evidence type="ECO:0000313" key="12">
    <source>
        <dbReference type="EMBL" id="BCN30217.1"/>
    </source>
</evidence>
<evidence type="ECO:0000313" key="13">
    <source>
        <dbReference type="Proteomes" id="UP000595897"/>
    </source>
</evidence>
<proteinExistence type="predicted"/>
<keyword evidence="6" id="KW-0804">Transcription</keyword>
<dbReference type="PROSITE" id="PS51755">
    <property type="entry name" value="OMPR_PHOB"/>
    <property type="match status" value="1"/>
</dbReference>
<feature type="modified residue" description="4-aspartylphosphate" evidence="8">
    <location>
        <position position="58"/>
    </location>
</feature>
<comment type="function">
    <text evidence="7">May play the central regulatory role in sporulation. It may be an element of the effector pathway responsible for the activation of sporulation genes in response to nutritional stress. Spo0A may act in concert with spo0H (a sigma factor) to control the expression of some genes that are critical to the sporulation process.</text>
</comment>
<dbReference type="CDD" id="cd00383">
    <property type="entry name" value="trans_reg_C"/>
    <property type="match status" value="1"/>
</dbReference>
<reference evidence="12 13" key="1">
    <citation type="submission" date="2020-11" db="EMBL/GenBank/DDBJ databases">
        <title>Draft genome sequencing of a Lachnospiraceae strain isolated from anoxic soil subjected to BSD treatment.</title>
        <authorList>
            <person name="Uek A."/>
            <person name="Tonouchi A."/>
        </authorList>
    </citation>
    <scope>NUCLEOTIDE SEQUENCE [LARGE SCALE GENOMIC DNA]</scope>
    <source>
        <strain evidence="12 13">TB5</strain>
    </source>
</reference>
<dbReference type="AlphaFoldDB" id="A0A7R7IC45"/>
<dbReference type="Proteomes" id="UP000595897">
    <property type="component" value="Chromosome"/>
</dbReference>
<evidence type="ECO:0000256" key="5">
    <source>
        <dbReference type="ARBA" id="ARBA00023125"/>
    </source>
</evidence>
<dbReference type="GO" id="GO:0032993">
    <property type="term" value="C:protein-DNA complex"/>
    <property type="evidence" value="ECO:0007669"/>
    <property type="project" value="TreeGrafter"/>
</dbReference>
<dbReference type="PROSITE" id="PS50110">
    <property type="entry name" value="RESPONSE_REGULATORY"/>
    <property type="match status" value="1"/>
</dbReference>
<sequence>MDTEIKNRKILVIEDDEDINRLLVHILKNSEYEPVSAYSGSEALLRLSMEEYDLILLDLMLPGVTGEELMDKIRIENGSNVPVIIISARTTLEDKVTLLHKGADDYITKPFEKEEVLARVEARLRRYQNTVVRQEKDEYLKGDLTLNKKDRLVKLKNQEISLTISEFDILSLLMSEPDKIFSKAEIYEKIWHGTYLGEDNTISVHISNIRSKLQKYDENEYIKTIWGIGFKMA</sequence>
<feature type="domain" description="OmpR/PhoB-type" evidence="11">
    <location>
        <begin position="136"/>
        <end position="233"/>
    </location>
</feature>
<feature type="DNA-binding region" description="OmpR/PhoB-type" evidence="9">
    <location>
        <begin position="136"/>
        <end position="233"/>
    </location>
</feature>
<evidence type="ECO:0000256" key="9">
    <source>
        <dbReference type="PROSITE-ProRule" id="PRU01091"/>
    </source>
</evidence>
<feature type="domain" description="Response regulatory" evidence="10">
    <location>
        <begin position="9"/>
        <end position="124"/>
    </location>
</feature>
<name>A0A7R7IC45_9FIRM</name>
<dbReference type="SMART" id="SM00862">
    <property type="entry name" value="Trans_reg_C"/>
    <property type="match status" value="1"/>
</dbReference>
<keyword evidence="13" id="KW-1185">Reference proteome</keyword>
<dbReference type="PANTHER" id="PTHR48111:SF2">
    <property type="entry name" value="RESPONSE REGULATOR SAER"/>
    <property type="match status" value="1"/>
</dbReference>
<evidence type="ECO:0000256" key="6">
    <source>
        <dbReference type="ARBA" id="ARBA00023163"/>
    </source>
</evidence>